<keyword evidence="2" id="KW-1003">Cell membrane</keyword>
<evidence type="ECO:0000313" key="9">
    <source>
        <dbReference type="Proteomes" id="UP000230282"/>
    </source>
</evidence>
<dbReference type="PANTHER" id="PTHR35007:SF2">
    <property type="entry name" value="PILUS ASSEMBLE PROTEIN"/>
    <property type="match status" value="1"/>
</dbReference>
<evidence type="ECO:0000256" key="4">
    <source>
        <dbReference type="ARBA" id="ARBA00022989"/>
    </source>
</evidence>
<dbReference type="AlphaFoldDB" id="A0A2M8RWT7"/>
<comment type="subcellular location">
    <subcellularLocation>
        <location evidence="1">Cell membrane</location>
        <topology evidence="1">Multi-pass membrane protein</topology>
    </subcellularLocation>
</comment>
<evidence type="ECO:0000256" key="5">
    <source>
        <dbReference type="ARBA" id="ARBA00023136"/>
    </source>
</evidence>
<feature type="transmembrane region" description="Helical" evidence="6">
    <location>
        <begin position="112"/>
        <end position="132"/>
    </location>
</feature>
<dbReference type="GO" id="GO:0005886">
    <property type="term" value="C:plasma membrane"/>
    <property type="evidence" value="ECO:0007669"/>
    <property type="project" value="UniProtKB-SubCell"/>
</dbReference>
<evidence type="ECO:0000259" key="7">
    <source>
        <dbReference type="Pfam" id="PF00482"/>
    </source>
</evidence>
<feature type="domain" description="Type II secretion system protein GspF" evidence="7">
    <location>
        <begin position="146"/>
        <end position="274"/>
    </location>
</feature>
<accession>A0A2M8RWT7</accession>
<reference evidence="8 9" key="1">
    <citation type="submission" date="2017-11" db="EMBL/GenBank/DDBJ databases">
        <title>Reclassification of Bisgaard taxon 5 as Caviibacterium pharyngocola gen. nov., sp. nov.</title>
        <authorList>
            <person name="Christensen H."/>
        </authorList>
    </citation>
    <scope>NUCLEOTIDE SEQUENCE [LARGE SCALE GENOMIC DNA]</scope>
    <source>
        <strain evidence="8 9">7_3</strain>
    </source>
</reference>
<name>A0A2M8RWT7_9PAST</name>
<dbReference type="EMBL" id="PHGZ01000008">
    <property type="protein sequence ID" value="PJG83360.1"/>
    <property type="molecule type" value="Genomic_DNA"/>
</dbReference>
<evidence type="ECO:0000256" key="6">
    <source>
        <dbReference type="SAM" id="Phobius"/>
    </source>
</evidence>
<proteinExistence type="predicted"/>
<keyword evidence="4 6" id="KW-1133">Transmembrane helix</keyword>
<protein>
    <submittedName>
        <fullName evidence="8">Pilus assembly protein TadC</fullName>
    </submittedName>
</protein>
<gene>
    <name evidence="8" type="ORF">CVP04_04350</name>
</gene>
<keyword evidence="9" id="KW-1185">Reference proteome</keyword>
<evidence type="ECO:0000256" key="3">
    <source>
        <dbReference type="ARBA" id="ARBA00022692"/>
    </source>
</evidence>
<evidence type="ECO:0000313" key="8">
    <source>
        <dbReference type="EMBL" id="PJG83360.1"/>
    </source>
</evidence>
<dbReference type="OrthoDB" id="9810662at2"/>
<feature type="transmembrane region" description="Helical" evidence="6">
    <location>
        <begin position="81"/>
        <end position="100"/>
    </location>
</feature>
<dbReference type="RefSeq" id="WP_100296298.1">
    <property type="nucleotide sequence ID" value="NZ_PHGZ01000008.1"/>
</dbReference>
<sequence length="285" mass="32251">MYNAIFIFLLLTVSGFLFFFTAIISKNKLSRNKDILSGKVPKEKKSQDNEKEKNKQQLELESLLVGNSKYLSFIHKIDKNLKYKVAISLVIFLFYFLLFADNSANKKDMAMVFGGIFVAMIIIPGILTKMLLKRKIKKIMSDLPGFVDLVAICVQTGMTINASLLRVAEDFKTLNPDLSYIMLRIIRKAEIVGLLAALDSLPASLPTREIRMFTTVLQQSLNFGSSIYSHLLQLSSDMREMQLLTLEEYLGTLSAKMSVPLILFIMFPIVILIVVPGFMRVFPNV</sequence>
<dbReference type="PANTHER" id="PTHR35007">
    <property type="entry name" value="INTEGRAL MEMBRANE PROTEIN-RELATED"/>
    <property type="match status" value="1"/>
</dbReference>
<evidence type="ECO:0000256" key="2">
    <source>
        <dbReference type="ARBA" id="ARBA00022475"/>
    </source>
</evidence>
<feature type="transmembrane region" description="Helical" evidence="6">
    <location>
        <begin position="6"/>
        <end position="24"/>
    </location>
</feature>
<evidence type="ECO:0000256" key="1">
    <source>
        <dbReference type="ARBA" id="ARBA00004651"/>
    </source>
</evidence>
<dbReference type="Pfam" id="PF00482">
    <property type="entry name" value="T2SSF"/>
    <property type="match status" value="1"/>
</dbReference>
<comment type="caution">
    <text evidence="8">The sequence shown here is derived from an EMBL/GenBank/DDBJ whole genome shotgun (WGS) entry which is preliminary data.</text>
</comment>
<dbReference type="Proteomes" id="UP000230282">
    <property type="component" value="Unassembled WGS sequence"/>
</dbReference>
<organism evidence="8 9">
    <name type="scientific">Caviibacterium pharyngocola</name>
    <dbReference type="NCBI Taxonomy" id="28159"/>
    <lineage>
        <taxon>Bacteria</taxon>
        <taxon>Pseudomonadati</taxon>
        <taxon>Pseudomonadota</taxon>
        <taxon>Gammaproteobacteria</taxon>
        <taxon>Pasteurellales</taxon>
        <taxon>Pasteurellaceae</taxon>
        <taxon>Caviibacterium</taxon>
    </lineage>
</organism>
<dbReference type="InterPro" id="IPR018076">
    <property type="entry name" value="T2SS_GspF_dom"/>
</dbReference>
<keyword evidence="3 6" id="KW-0812">Transmembrane</keyword>
<feature type="transmembrane region" description="Helical" evidence="6">
    <location>
        <begin position="261"/>
        <end position="282"/>
    </location>
</feature>
<keyword evidence="5 6" id="KW-0472">Membrane</keyword>